<accession>A0A364NU22</accession>
<keyword evidence="4" id="KW-1185">Reference proteome</keyword>
<evidence type="ECO:0000259" key="2">
    <source>
        <dbReference type="Pfam" id="PF13372"/>
    </source>
</evidence>
<feature type="domain" description="Alginate export" evidence="2">
    <location>
        <begin position="341"/>
        <end position="478"/>
    </location>
</feature>
<sequence length="522" mass="56342">MVERNLQCRSLISGAIFSAVVGFAAVPAQADMSLYDANGLKIDAAVTAGLTGFVSPGAQFGAGSWTNNQNATQRRISGRPAWTEWFITPELKASFETESAGTFYGDVSGQVSATGGDGDPSLISTTYGRPVLLGVENLYGGWKSGKTLDGLGLDENALDLSGGRQSFKVADGFLISNGTSNQGQRGMFWTQSRTAFAQTGLLKAATGPVRADVFYLQNNSANGLMPTAIPDSAKTKVIGGNIEWFENADAEEGKPAKDGASNFADRKWYAGLTYFNVIDANTSGNLGFGNPGVTNVTSTNTLTSNRDGMNVYSAHVGGNMLPFLPDFSLYGNYVYENNSKVNRKVDANAWYIEPGYQLSDVMWTPKLSYRYAHFSGDKSPTDNKKKAYDPFFYNAITRGFGTWFIGEIVGNYVISNSNVNIHQLVFSVNPRDDLKLSVLGYTYNYDAKGQNVGVTSDNLAREIDFTAEWTINEHVSLSGAFAAAKSGTGYRQYLNLNADAGNNWNGADSTWLLAETSLVVKF</sequence>
<protein>
    <recommendedName>
        <fullName evidence="2">Alginate export domain-containing protein</fullName>
    </recommendedName>
</protein>
<dbReference type="Proteomes" id="UP000251075">
    <property type="component" value="Unassembled WGS sequence"/>
</dbReference>
<keyword evidence="1" id="KW-0732">Signal</keyword>
<feature type="chain" id="PRO_5016710756" description="Alginate export domain-containing protein" evidence="1">
    <location>
        <begin position="31"/>
        <end position="522"/>
    </location>
</feature>
<dbReference type="EMBL" id="PGTO01000024">
    <property type="protein sequence ID" value="RAU20405.1"/>
    <property type="molecule type" value="Genomic_DNA"/>
</dbReference>
<name>A0A364NU22_9PROT</name>
<comment type="caution">
    <text evidence="3">The sequence shown here is derived from an EMBL/GenBank/DDBJ whole genome shotgun (WGS) entry which is preliminary data.</text>
</comment>
<reference evidence="3 4" key="1">
    <citation type="submission" date="2017-11" db="EMBL/GenBank/DDBJ databases">
        <title>Draft genome sequence of magnetotactic bacterium Magnetospirillum kuznetsovii LBB-42.</title>
        <authorList>
            <person name="Grouzdev D.S."/>
            <person name="Rysina M.S."/>
            <person name="Baslerov R.V."/>
            <person name="Koziaeva V."/>
        </authorList>
    </citation>
    <scope>NUCLEOTIDE SEQUENCE [LARGE SCALE GENOMIC DNA]</scope>
    <source>
        <strain evidence="3 4">LBB-42</strain>
    </source>
</reference>
<organism evidence="3 4">
    <name type="scientific">Paramagnetospirillum kuznetsovii</name>
    <dbReference type="NCBI Taxonomy" id="2053833"/>
    <lineage>
        <taxon>Bacteria</taxon>
        <taxon>Pseudomonadati</taxon>
        <taxon>Pseudomonadota</taxon>
        <taxon>Alphaproteobacteria</taxon>
        <taxon>Rhodospirillales</taxon>
        <taxon>Magnetospirillaceae</taxon>
        <taxon>Paramagnetospirillum</taxon>
    </lineage>
</organism>
<dbReference type="OrthoDB" id="311329at2"/>
<dbReference type="InterPro" id="IPR025388">
    <property type="entry name" value="Alginate_export_dom"/>
</dbReference>
<dbReference type="Pfam" id="PF13372">
    <property type="entry name" value="Alginate_exp"/>
    <property type="match status" value="1"/>
</dbReference>
<evidence type="ECO:0000313" key="4">
    <source>
        <dbReference type="Proteomes" id="UP000251075"/>
    </source>
</evidence>
<evidence type="ECO:0000313" key="3">
    <source>
        <dbReference type="EMBL" id="RAU20405.1"/>
    </source>
</evidence>
<gene>
    <name evidence="3" type="ORF">CU669_18660</name>
</gene>
<dbReference type="AlphaFoldDB" id="A0A364NU22"/>
<feature type="signal peptide" evidence="1">
    <location>
        <begin position="1"/>
        <end position="30"/>
    </location>
</feature>
<dbReference type="RefSeq" id="WP_112147108.1">
    <property type="nucleotide sequence ID" value="NZ_PGTO01000024.1"/>
</dbReference>
<evidence type="ECO:0000256" key="1">
    <source>
        <dbReference type="SAM" id="SignalP"/>
    </source>
</evidence>
<proteinExistence type="predicted"/>